<gene>
    <name evidence="2" type="ORF">LTRI10_LOCUS51385</name>
</gene>
<organism evidence="2 3">
    <name type="scientific">Linum trigynum</name>
    <dbReference type="NCBI Taxonomy" id="586398"/>
    <lineage>
        <taxon>Eukaryota</taxon>
        <taxon>Viridiplantae</taxon>
        <taxon>Streptophyta</taxon>
        <taxon>Embryophyta</taxon>
        <taxon>Tracheophyta</taxon>
        <taxon>Spermatophyta</taxon>
        <taxon>Magnoliopsida</taxon>
        <taxon>eudicotyledons</taxon>
        <taxon>Gunneridae</taxon>
        <taxon>Pentapetalae</taxon>
        <taxon>rosids</taxon>
        <taxon>fabids</taxon>
        <taxon>Malpighiales</taxon>
        <taxon>Linaceae</taxon>
        <taxon>Linum</taxon>
    </lineage>
</organism>
<dbReference type="AlphaFoldDB" id="A0AAV2GMU6"/>
<reference evidence="2 3" key="1">
    <citation type="submission" date="2024-04" db="EMBL/GenBank/DDBJ databases">
        <authorList>
            <person name="Fracassetti M."/>
        </authorList>
    </citation>
    <scope>NUCLEOTIDE SEQUENCE [LARGE SCALE GENOMIC DNA]</scope>
</reference>
<feature type="region of interest" description="Disordered" evidence="1">
    <location>
        <begin position="121"/>
        <end position="146"/>
    </location>
</feature>
<evidence type="ECO:0000256" key="1">
    <source>
        <dbReference type="SAM" id="MobiDB-lite"/>
    </source>
</evidence>
<protein>
    <submittedName>
        <fullName evidence="2">Uncharacterized protein</fullName>
    </submittedName>
</protein>
<evidence type="ECO:0000313" key="3">
    <source>
        <dbReference type="Proteomes" id="UP001497516"/>
    </source>
</evidence>
<dbReference type="Proteomes" id="UP001497516">
    <property type="component" value="Chromosome 9"/>
</dbReference>
<feature type="region of interest" description="Disordered" evidence="1">
    <location>
        <begin position="161"/>
        <end position="232"/>
    </location>
</feature>
<feature type="region of interest" description="Disordered" evidence="1">
    <location>
        <begin position="420"/>
        <end position="528"/>
    </location>
</feature>
<feature type="compositionally biased region" description="Basic and acidic residues" evidence="1">
    <location>
        <begin position="444"/>
        <end position="456"/>
    </location>
</feature>
<keyword evidence="3" id="KW-1185">Reference proteome</keyword>
<sequence length="528" mass="56248">MRAAKREDAARKLLPQGLAIGATSTSATTIIGAPSSSASSRAVARPVKAVVEILEQQQPVVITAELSRKEAPPLPVMADEVVMTTVMGVATGLLKEDQGKVARTTVPEVFEEKEGPVGEILVDRQPPRTPLQIASRSPPTSDVAPASVQVASISTPVQFNPPIDRWKFRKKQQGPRDGFDGGQKAHGKAPLTEGEEAERLVRRAESVLDKEAARSKAPHSPSTATTAKEVEEVVSEPISPSAAIPNIITITDEQSNHGAAVAVLPSSIAKEEVQEAEITREQQLLPTSTSTLDHLALPASPTTVAAASRTAITSVVAAESFAEKIESNLKVEEVLQVNLKEAEPLIGNLLVKSSRFNWKFRKKLKPDEVEPATDASSITVASSASSPIRPQVSAKEKAPSISKLEATALSTDGTARMTGANRELEGEAMKGSRVVSPRSRATRGCKEDSAKLSIEKKQRRRGMASDFPGIRLVDGALEEKMPPGVGPSREKKTSRAAGRVGQEEESRKESGDSVLRTSSIRIEQLGRA</sequence>
<feature type="compositionally biased region" description="Basic and acidic residues" evidence="1">
    <location>
        <begin position="501"/>
        <end position="511"/>
    </location>
</feature>
<evidence type="ECO:0000313" key="2">
    <source>
        <dbReference type="EMBL" id="CAL1412068.1"/>
    </source>
</evidence>
<name>A0AAV2GMU6_9ROSI</name>
<dbReference type="EMBL" id="OZ034822">
    <property type="protein sequence ID" value="CAL1412068.1"/>
    <property type="molecule type" value="Genomic_DNA"/>
</dbReference>
<proteinExistence type="predicted"/>
<feature type="compositionally biased region" description="Basic and acidic residues" evidence="1">
    <location>
        <begin position="197"/>
        <end position="214"/>
    </location>
</feature>
<accession>A0AAV2GMU6</accession>